<accession>A0A1X7QGJ8</accession>
<dbReference type="Proteomes" id="UP000281966">
    <property type="component" value="Segment"/>
</dbReference>
<name>A0A1X7QGJ8_9CAUD</name>
<reference evidence="2" key="1">
    <citation type="submission" date="2017-04" db="EMBL/GenBank/DDBJ databases">
        <authorList>
            <person name="Millard A."/>
            <person name="Redgwell R T."/>
            <person name="Michniewski S."/>
        </authorList>
    </citation>
    <scope>NUCLEOTIDE SEQUENCE [LARGE SCALE GENOMIC DNA]</scope>
</reference>
<sequence>MYGMSIKKSDGSLWLSPDFTPVNLIDRAVISANTGTVFTSSIPVDRVCFFFVRLTAKSYISFTQFNNGGRHAIRLDRSDNQGEVIVYAFSNMVTPPGSHGIAFYNAHGEMVYHGKMRPLDAKQVGVSGIAFDVNMGYPCAIMPSLTALNSVPNPALGGFMIFESQAAAYGNGIYSFSRQVAQTPGPVGIYTASSVLVINASHYD</sequence>
<proteinExistence type="predicted"/>
<dbReference type="EMBL" id="LT841304">
    <property type="protein sequence ID" value="SMH63896.1"/>
    <property type="molecule type" value="Genomic_DNA"/>
</dbReference>
<keyword evidence="2" id="KW-1185">Reference proteome</keyword>
<evidence type="ECO:0000313" key="2">
    <source>
        <dbReference type="Proteomes" id="UP000281966"/>
    </source>
</evidence>
<protein>
    <submittedName>
        <fullName evidence="1">Uncharacterized protein</fullName>
    </submittedName>
</protein>
<gene>
    <name evidence="1" type="ORF">SWAN_00011</name>
</gene>
<organism evidence="1 2">
    <name type="scientific">Escherichia phage vB_EcoS_swan01</name>
    <dbReference type="NCBI Taxonomy" id="2496549"/>
    <lineage>
        <taxon>Viruses</taxon>
        <taxon>Duplodnaviria</taxon>
        <taxon>Heunggongvirae</taxon>
        <taxon>Uroviricota</taxon>
        <taxon>Caudoviricetes</taxon>
        <taxon>Drexlerviridae</taxon>
        <taxon>Tempevirinae</taxon>
        <taxon>Warwickvirus</taxon>
        <taxon>Warwickvirus ityhuna</taxon>
        <taxon>Warwickvirus swan01</taxon>
    </lineage>
</organism>
<evidence type="ECO:0000313" key="1">
    <source>
        <dbReference type="EMBL" id="SMH63896.1"/>
    </source>
</evidence>